<dbReference type="InterPro" id="IPR004173">
    <property type="entry name" value="3H_domain"/>
</dbReference>
<dbReference type="AlphaFoldDB" id="A0A8J7KE36"/>
<evidence type="ECO:0000313" key="4">
    <source>
        <dbReference type="EMBL" id="MBF4500786.1"/>
    </source>
</evidence>
<dbReference type="Gene3D" id="3.30.1340.20">
    <property type="entry name" value="3H domain"/>
    <property type="match status" value="1"/>
</dbReference>
<proteinExistence type="predicted"/>
<gene>
    <name evidence="4" type="ORF">IRY55_05350</name>
</gene>
<dbReference type="RefSeq" id="WP_194562206.1">
    <property type="nucleotide sequence ID" value="NZ_JADKPV010000001.1"/>
</dbReference>
<dbReference type="Pfam" id="PF08279">
    <property type="entry name" value="HTH_11"/>
    <property type="match status" value="1"/>
</dbReference>
<dbReference type="Gene3D" id="1.10.10.10">
    <property type="entry name" value="Winged helix-like DNA-binding domain superfamily/Winged helix DNA-binding domain"/>
    <property type="match status" value="1"/>
</dbReference>
<feature type="domain" description="Helix-turn-helix type 11" evidence="3">
    <location>
        <begin position="11"/>
        <end position="63"/>
    </location>
</feature>
<dbReference type="InterPro" id="IPR036388">
    <property type="entry name" value="WH-like_DNA-bd_sf"/>
</dbReference>
<dbReference type="InterPro" id="IPR036390">
    <property type="entry name" value="WH_DNA-bd_sf"/>
</dbReference>
<dbReference type="EMBL" id="JADKPV010000001">
    <property type="protein sequence ID" value="MBF4500786.1"/>
    <property type="molecule type" value="Genomic_DNA"/>
</dbReference>
<comment type="caution">
    <text evidence="4">The sequence shown here is derived from an EMBL/GenBank/DDBJ whole genome shotgun (WGS) entry which is preliminary data.</text>
</comment>
<dbReference type="InterPro" id="IPR026043">
    <property type="entry name" value="NadR"/>
</dbReference>
<feature type="binding site" evidence="1">
    <location>
        <position position="83"/>
    </location>
    <ligand>
        <name>Ni(2+)</name>
        <dbReference type="ChEBI" id="CHEBI:49786"/>
    </ligand>
</feature>
<dbReference type="InterPro" id="IPR013196">
    <property type="entry name" value="HTH_11"/>
</dbReference>
<feature type="binding site" evidence="1">
    <location>
        <position position="151"/>
    </location>
    <ligand>
        <name>Ni(2+)</name>
        <dbReference type="ChEBI" id="CHEBI:49786"/>
    </ligand>
</feature>
<dbReference type="SUPFAM" id="SSF75500">
    <property type="entry name" value="Putative transcriptional regulator TM1602, C-terminal domain"/>
    <property type="match status" value="1"/>
</dbReference>
<feature type="domain" description="3H" evidence="2">
    <location>
        <begin position="79"/>
        <end position="176"/>
    </location>
</feature>
<dbReference type="Pfam" id="PF02829">
    <property type="entry name" value="3H"/>
    <property type="match status" value="1"/>
</dbReference>
<evidence type="ECO:0000313" key="5">
    <source>
        <dbReference type="Proteomes" id="UP000622653"/>
    </source>
</evidence>
<organism evidence="4 5">
    <name type="scientific">Savagea serpentis</name>
    <dbReference type="NCBI Taxonomy" id="2785297"/>
    <lineage>
        <taxon>Bacteria</taxon>
        <taxon>Bacillati</taxon>
        <taxon>Bacillota</taxon>
        <taxon>Bacilli</taxon>
        <taxon>Bacillales</taxon>
        <taxon>Caryophanaceae</taxon>
        <taxon>Savagea</taxon>
    </lineage>
</organism>
<feature type="binding site" evidence="1">
    <location>
        <position position="91"/>
    </location>
    <ligand>
        <name>Ni(2+)</name>
        <dbReference type="ChEBI" id="CHEBI:49786"/>
    </ligand>
</feature>
<evidence type="ECO:0000259" key="3">
    <source>
        <dbReference type="Pfam" id="PF08279"/>
    </source>
</evidence>
<dbReference type="PIRSF" id="PIRSF037847">
    <property type="entry name" value="NiaR"/>
    <property type="match status" value="1"/>
</dbReference>
<feature type="binding site" evidence="1">
    <location>
        <position position="153"/>
    </location>
    <ligand>
        <name>Ni(2+)</name>
        <dbReference type="ChEBI" id="CHEBI:49786"/>
    </ligand>
</feature>
<protein>
    <submittedName>
        <fullName evidence="4">Transcription repressor NadR</fullName>
    </submittedName>
</protein>
<dbReference type="SUPFAM" id="SSF46785">
    <property type="entry name" value="Winged helix' DNA-binding domain"/>
    <property type="match status" value="1"/>
</dbReference>
<evidence type="ECO:0000256" key="1">
    <source>
        <dbReference type="PIRSR" id="PIRSR037847-1"/>
    </source>
</evidence>
<dbReference type="Proteomes" id="UP000622653">
    <property type="component" value="Unassembled WGS sequence"/>
</dbReference>
<accession>A0A8J7KE36</accession>
<sequence>MTEEKLLGNERRKQLLQWLKQSDSPLTGSELGERANVSRQVIVGDITLLKAQGMPILATSRGYLYTTPTSDPQMIEKTIVCSHRSDQTEEELNILVDHGILVKDVAVEHPIYGDLRASIMVSNRLEVQQFIERVQKYQAAYLSTLSEDGIHMHTIASKDADMMNQAEQKLRDAGILVE</sequence>
<name>A0A8J7KE36_9BACL</name>
<dbReference type="PANTHER" id="PTHR40068:SF1">
    <property type="entry name" value="TRANSCRIPTION REPRESSOR NIAR-RELATED"/>
    <property type="match status" value="1"/>
</dbReference>
<evidence type="ECO:0000259" key="2">
    <source>
        <dbReference type="Pfam" id="PF02829"/>
    </source>
</evidence>
<keyword evidence="5" id="KW-1185">Reference proteome</keyword>
<dbReference type="GO" id="GO:0046872">
    <property type="term" value="F:metal ion binding"/>
    <property type="evidence" value="ECO:0007669"/>
    <property type="project" value="UniProtKB-KW"/>
</dbReference>
<keyword evidence="1" id="KW-0533">Nickel</keyword>
<dbReference type="InterPro" id="IPR035922">
    <property type="entry name" value="3H_dom_sf"/>
</dbReference>
<reference evidence="4" key="1">
    <citation type="submission" date="2020-11" db="EMBL/GenBank/DDBJ databases">
        <title>Multidrug resistant novel bacterium Savagea serpentis sp. nov., isolated from the scats of a vine snake (Ahaetulla nasuta).</title>
        <authorList>
            <person name="Venkata Ramana V."/>
            <person name="Vikas Patil S."/>
            <person name="Yogita Lugani V."/>
        </authorList>
    </citation>
    <scope>NUCLEOTIDE SEQUENCE</scope>
    <source>
        <strain evidence="4">SN6</strain>
    </source>
</reference>
<keyword evidence="1" id="KW-0479">Metal-binding</keyword>
<dbReference type="PANTHER" id="PTHR40068">
    <property type="entry name" value="TRANSCRIPTION REPRESSOR NIAR-RELATED"/>
    <property type="match status" value="1"/>
</dbReference>